<dbReference type="InterPro" id="IPR029058">
    <property type="entry name" value="AB_hydrolase_fold"/>
</dbReference>
<evidence type="ECO:0000259" key="2">
    <source>
        <dbReference type="Pfam" id="PF00326"/>
    </source>
</evidence>
<dbReference type="Gene3D" id="3.40.50.1820">
    <property type="entry name" value="alpha/beta hydrolase"/>
    <property type="match status" value="1"/>
</dbReference>
<sequence>MIRLEEIREFHFAANLNLVTYRSQGYKVKGYLATPKGAGPFPLLLYCRGGLRNIGMTKLAWIAHFVSRGFVVFAPFYRGNRGGEGREDFGGDDRHDVMDALSWLKQLPFIDPARIHLFGFSRGAIPALYTAMKFPEICSVAVWGGVSDLNLTYEERVDLRRMLRRVVGGPPWKNGKAYARRSPVFDIKTLECPVLIIHGKQDQLVGVAHAHRLAEALRQAGKRYQLWIDEQQGHLFNVAQQAVEMDRMLTWMQMQE</sequence>
<protein>
    <recommendedName>
        <fullName evidence="2">Peptidase S9 prolyl oligopeptidase catalytic domain-containing protein</fullName>
    </recommendedName>
</protein>
<dbReference type="GO" id="GO:0052689">
    <property type="term" value="F:carboxylic ester hydrolase activity"/>
    <property type="evidence" value="ECO:0007669"/>
    <property type="project" value="UniProtKB-ARBA"/>
</dbReference>
<feature type="domain" description="Peptidase S9 prolyl oligopeptidase catalytic" evidence="2">
    <location>
        <begin position="61"/>
        <end position="253"/>
    </location>
</feature>
<gene>
    <name evidence="3" type="ORF">BEP19_08570</name>
</gene>
<dbReference type="PANTHER" id="PTHR22946:SF9">
    <property type="entry name" value="POLYKETIDE TRANSFERASE AF380"/>
    <property type="match status" value="1"/>
</dbReference>
<name>A0A419SKC3_9BACL</name>
<accession>A0A419SKC3</accession>
<dbReference type="InterPro" id="IPR001375">
    <property type="entry name" value="Peptidase_S9_cat"/>
</dbReference>
<dbReference type="Proteomes" id="UP000284219">
    <property type="component" value="Unassembled WGS sequence"/>
</dbReference>
<proteinExistence type="predicted"/>
<dbReference type="OrthoDB" id="9812921at2"/>
<dbReference type="GO" id="GO:0008236">
    <property type="term" value="F:serine-type peptidase activity"/>
    <property type="evidence" value="ECO:0007669"/>
    <property type="project" value="InterPro"/>
</dbReference>
<organism evidence="3 4">
    <name type="scientific">Ammoniphilus oxalaticus</name>
    <dbReference type="NCBI Taxonomy" id="66863"/>
    <lineage>
        <taxon>Bacteria</taxon>
        <taxon>Bacillati</taxon>
        <taxon>Bacillota</taxon>
        <taxon>Bacilli</taxon>
        <taxon>Bacillales</taxon>
        <taxon>Paenibacillaceae</taxon>
        <taxon>Aneurinibacillus group</taxon>
        <taxon>Ammoniphilus</taxon>
    </lineage>
</organism>
<comment type="caution">
    <text evidence="3">The sequence shown here is derived from an EMBL/GenBank/DDBJ whole genome shotgun (WGS) entry which is preliminary data.</text>
</comment>
<evidence type="ECO:0000313" key="3">
    <source>
        <dbReference type="EMBL" id="RKD24432.1"/>
    </source>
</evidence>
<dbReference type="RefSeq" id="WP_120189730.1">
    <property type="nucleotide sequence ID" value="NZ_MCHY01000008.1"/>
</dbReference>
<dbReference type="SUPFAM" id="SSF53474">
    <property type="entry name" value="alpha/beta-Hydrolases"/>
    <property type="match status" value="1"/>
</dbReference>
<dbReference type="PANTHER" id="PTHR22946">
    <property type="entry name" value="DIENELACTONE HYDROLASE DOMAIN-CONTAINING PROTEIN-RELATED"/>
    <property type="match status" value="1"/>
</dbReference>
<evidence type="ECO:0000256" key="1">
    <source>
        <dbReference type="ARBA" id="ARBA00022801"/>
    </source>
</evidence>
<evidence type="ECO:0000313" key="4">
    <source>
        <dbReference type="Proteomes" id="UP000284219"/>
    </source>
</evidence>
<dbReference type="GO" id="GO:0006508">
    <property type="term" value="P:proteolysis"/>
    <property type="evidence" value="ECO:0007669"/>
    <property type="project" value="InterPro"/>
</dbReference>
<dbReference type="Pfam" id="PF00326">
    <property type="entry name" value="Peptidase_S9"/>
    <property type="match status" value="1"/>
</dbReference>
<dbReference type="InterPro" id="IPR050261">
    <property type="entry name" value="FrsA_esterase"/>
</dbReference>
<keyword evidence="4" id="KW-1185">Reference proteome</keyword>
<dbReference type="EMBL" id="MCHY01000008">
    <property type="protein sequence ID" value="RKD24432.1"/>
    <property type="molecule type" value="Genomic_DNA"/>
</dbReference>
<keyword evidence="1" id="KW-0378">Hydrolase</keyword>
<reference evidence="3 4" key="1">
    <citation type="submission" date="2016-08" db="EMBL/GenBank/DDBJ databases">
        <title>Novel Firmicute Genomes.</title>
        <authorList>
            <person name="Poppleton D.I."/>
            <person name="Gribaldo S."/>
        </authorList>
    </citation>
    <scope>NUCLEOTIDE SEQUENCE [LARGE SCALE GENOMIC DNA]</scope>
    <source>
        <strain evidence="3 4">RAOx-1</strain>
    </source>
</reference>
<dbReference type="AlphaFoldDB" id="A0A419SKC3"/>